<comment type="caution">
    <text evidence="1">The sequence shown here is derived from an EMBL/GenBank/DDBJ whole genome shotgun (WGS) entry which is preliminary data.</text>
</comment>
<evidence type="ECO:0000313" key="1">
    <source>
        <dbReference type="EMBL" id="MBW0575084.1"/>
    </source>
</evidence>
<keyword evidence="2" id="KW-1185">Reference proteome</keyword>
<proteinExistence type="predicted"/>
<organism evidence="1 2">
    <name type="scientific">Austropuccinia psidii MF-1</name>
    <dbReference type="NCBI Taxonomy" id="1389203"/>
    <lineage>
        <taxon>Eukaryota</taxon>
        <taxon>Fungi</taxon>
        <taxon>Dikarya</taxon>
        <taxon>Basidiomycota</taxon>
        <taxon>Pucciniomycotina</taxon>
        <taxon>Pucciniomycetes</taxon>
        <taxon>Pucciniales</taxon>
        <taxon>Sphaerophragmiaceae</taxon>
        <taxon>Austropuccinia</taxon>
    </lineage>
</organism>
<dbReference type="EMBL" id="AVOT02095542">
    <property type="protein sequence ID" value="MBW0575084.1"/>
    <property type="molecule type" value="Genomic_DNA"/>
</dbReference>
<evidence type="ECO:0000313" key="2">
    <source>
        <dbReference type="Proteomes" id="UP000765509"/>
    </source>
</evidence>
<name>A0A9Q3K5X9_9BASI</name>
<accession>A0A9Q3K5X9</accession>
<sequence>MDKIVKTLQEGHAQLSKASGETNRRLKQFLEEQNRCRKESHYLDQEMNKLLNVYLNMKPKPQGHILDYPYHQEYIKPDALLVNKARYPSQYQDADNMPYSEKEDFKQLPEAICWHKFSGTGEYDHMELI</sequence>
<protein>
    <submittedName>
        <fullName evidence="1">Uncharacterized protein</fullName>
    </submittedName>
</protein>
<reference evidence="1" key="1">
    <citation type="submission" date="2021-03" db="EMBL/GenBank/DDBJ databases">
        <title>Draft genome sequence of rust myrtle Austropuccinia psidii MF-1, a brazilian biotype.</title>
        <authorList>
            <person name="Quecine M.C."/>
            <person name="Pachon D.M.R."/>
            <person name="Bonatelli M.L."/>
            <person name="Correr F.H."/>
            <person name="Franceschini L.M."/>
            <person name="Leite T.F."/>
            <person name="Margarido G.R.A."/>
            <person name="Almeida C.A."/>
            <person name="Ferrarezi J.A."/>
            <person name="Labate C.A."/>
        </authorList>
    </citation>
    <scope>NUCLEOTIDE SEQUENCE</scope>
    <source>
        <strain evidence="1">MF-1</strain>
    </source>
</reference>
<dbReference type="AlphaFoldDB" id="A0A9Q3K5X9"/>
<gene>
    <name evidence="1" type="ORF">O181_114799</name>
</gene>
<dbReference type="Proteomes" id="UP000765509">
    <property type="component" value="Unassembled WGS sequence"/>
</dbReference>